<feature type="region of interest" description="Disordered" evidence="1">
    <location>
        <begin position="71"/>
        <end position="96"/>
    </location>
</feature>
<evidence type="ECO:0008006" key="4">
    <source>
        <dbReference type="Google" id="ProtNLM"/>
    </source>
</evidence>
<sequence length="162" mass="17270">APPPPPPPRREQPPRPPQPSPDAERAARAGGRTGRLQVILAWEDTNDLDLYVACPDGQVLGPDNSRGACGGRIDVDANRGGPNPAPGLTRTPVENAVWDRPPPGRYRVHVNACCGVVRQMPGSAFRITIRQEGQPDRVVPGYARAGTSPPGPMVAEFTVPPR</sequence>
<feature type="region of interest" description="Disordered" evidence="1">
    <location>
        <begin position="1"/>
        <end position="32"/>
    </location>
</feature>
<name>A0ABT1DDQ9_9PROT</name>
<keyword evidence="3" id="KW-1185">Reference proteome</keyword>
<organism evidence="2 3">
    <name type="scientific">Siccirubricoccus soli</name>
    <dbReference type="NCBI Taxonomy" id="2899147"/>
    <lineage>
        <taxon>Bacteria</taxon>
        <taxon>Pseudomonadati</taxon>
        <taxon>Pseudomonadota</taxon>
        <taxon>Alphaproteobacteria</taxon>
        <taxon>Acetobacterales</taxon>
        <taxon>Roseomonadaceae</taxon>
        <taxon>Siccirubricoccus</taxon>
    </lineage>
</organism>
<evidence type="ECO:0000313" key="2">
    <source>
        <dbReference type="EMBL" id="MCO6420066.1"/>
    </source>
</evidence>
<evidence type="ECO:0000313" key="3">
    <source>
        <dbReference type="Proteomes" id="UP001523392"/>
    </source>
</evidence>
<dbReference type="Proteomes" id="UP001523392">
    <property type="component" value="Unassembled WGS sequence"/>
</dbReference>
<gene>
    <name evidence="2" type="ORF">JYK14_28530</name>
</gene>
<dbReference type="EMBL" id="JAFIRR010000309">
    <property type="protein sequence ID" value="MCO6420066.1"/>
    <property type="molecule type" value="Genomic_DNA"/>
</dbReference>
<evidence type="ECO:0000256" key="1">
    <source>
        <dbReference type="SAM" id="MobiDB-lite"/>
    </source>
</evidence>
<reference evidence="2 3" key="1">
    <citation type="submission" date="2021-12" db="EMBL/GenBank/DDBJ databases">
        <title>Siccirubricoccus leaddurans sp. nov., a high concentration Zn2+ tolerance bacterium.</title>
        <authorList>
            <person name="Cao Y."/>
        </authorList>
    </citation>
    <scope>NUCLEOTIDE SEQUENCE [LARGE SCALE GENOMIC DNA]</scope>
    <source>
        <strain evidence="2 3">KC 17139</strain>
    </source>
</reference>
<feature type="non-terminal residue" evidence="2">
    <location>
        <position position="1"/>
    </location>
</feature>
<comment type="caution">
    <text evidence="2">The sequence shown here is derived from an EMBL/GenBank/DDBJ whole genome shotgun (WGS) entry which is preliminary data.</text>
</comment>
<accession>A0ABT1DDQ9</accession>
<protein>
    <recommendedName>
        <fullName evidence="4">Serine/threonine protein kinase</fullName>
    </recommendedName>
</protein>
<dbReference type="RefSeq" id="WP_252956724.1">
    <property type="nucleotide sequence ID" value="NZ_JAFIRR010000309.1"/>
</dbReference>
<proteinExistence type="predicted"/>